<evidence type="ECO:0000256" key="1">
    <source>
        <dbReference type="SAM" id="SignalP"/>
    </source>
</evidence>
<keyword evidence="3" id="KW-1185">Reference proteome</keyword>
<name>A0A4Q7WJ59_9ACTN</name>
<sequence length="318" mass="33480">MSGRLSTAGRAAVAVLLVAGVTPGAATAARTGSTTAAKASAACVVSVGSVTATGAVAGKRITPGAVTADKEDVGVFPAGAVRVSGSLSVDPDVTGYDASITGYTVLGSTMYGTSYLITLDGVVDPTRPTHYRVGGGWGDTTFFETTRYWDYPDPPNLTTQYQLRTDGTLTRWEMYYNNGNNPRLWANKQSATGFGAVKTMAMISQTATYDTFLANTRGGALYTIRLPRTSPLKPVVKKVRGSTWQAFDALVAEKCGQYGTMLVGIDKDTQSAYAYAVGHANGTATVIQGLGKVPASFADPVYFRWQIRPGDAQMLFGE</sequence>
<evidence type="ECO:0000313" key="3">
    <source>
        <dbReference type="Proteomes" id="UP000292027"/>
    </source>
</evidence>
<evidence type="ECO:0000313" key="2">
    <source>
        <dbReference type="EMBL" id="RZU10177.1"/>
    </source>
</evidence>
<organism evidence="2 3">
    <name type="scientific">Kribbella rubisoli</name>
    <dbReference type="NCBI Taxonomy" id="3075929"/>
    <lineage>
        <taxon>Bacteria</taxon>
        <taxon>Bacillati</taxon>
        <taxon>Actinomycetota</taxon>
        <taxon>Actinomycetes</taxon>
        <taxon>Propionibacteriales</taxon>
        <taxon>Kribbellaceae</taxon>
        <taxon>Kribbella</taxon>
    </lineage>
</organism>
<proteinExistence type="predicted"/>
<feature type="signal peptide" evidence="1">
    <location>
        <begin position="1"/>
        <end position="28"/>
    </location>
</feature>
<feature type="chain" id="PRO_5020656725" evidence="1">
    <location>
        <begin position="29"/>
        <end position="318"/>
    </location>
</feature>
<dbReference type="Proteomes" id="UP000292027">
    <property type="component" value="Unassembled WGS sequence"/>
</dbReference>
<reference evidence="2 3" key="1">
    <citation type="journal article" date="2015" name="Stand. Genomic Sci.">
        <title>Genomic Encyclopedia of Bacterial and Archaeal Type Strains, Phase III: the genomes of soil and plant-associated and newly described type strains.</title>
        <authorList>
            <person name="Whitman W.B."/>
            <person name="Woyke T."/>
            <person name="Klenk H.P."/>
            <person name="Zhou Y."/>
            <person name="Lilburn T.G."/>
            <person name="Beck B.J."/>
            <person name="De Vos P."/>
            <person name="Vandamme P."/>
            <person name="Eisen J.A."/>
            <person name="Garrity G."/>
            <person name="Hugenholtz P."/>
            <person name="Kyrpides N.C."/>
        </authorList>
    </citation>
    <scope>NUCLEOTIDE SEQUENCE [LARGE SCALE GENOMIC DNA]</scope>
    <source>
        <strain evidence="2 3">VKM Ac-2540</strain>
    </source>
</reference>
<gene>
    <name evidence="2" type="ORF">EV645_6639</name>
</gene>
<comment type="caution">
    <text evidence="2">The sequence shown here is derived from an EMBL/GenBank/DDBJ whole genome shotgun (WGS) entry which is preliminary data.</text>
</comment>
<keyword evidence="1" id="KW-0732">Signal</keyword>
<accession>A0A4Q7WJ59</accession>
<dbReference type="AlphaFoldDB" id="A0A4Q7WJ59"/>
<dbReference type="EMBL" id="SHKR01000016">
    <property type="protein sequence ID" value="RZU10177.1"/>
    <property type="molecule type" value="Genomic_DNA"/>
</dbReference>
<protein>
    <submittedName>
        <fullName evidence="2">Uncharacterized protein</fullName>
    </submittedName>
</protein>